<keyword evidence="5" id="KW-0862">Zinc</keyword>
<dbReference type="PANTHER" id="PTHR24391">
    <property type="entry name" value="HISTONE H4 TRANSCRIPTION FACTOR-RELATED"/>
    <property type="match status" value="1"/>
</dbReference>
<dbReference type="SMART" id="SM00355">
    <property type="entry name" value="ZnF_C2H2"/>
    <property type="match status" value="10"/>
</dbReference>
<evidence type="ECO:0000256" key="4">
    <source>
        <dbReference type="ARBA" id="ARBA00022771"/>
    </source>
</evidence>
<dbReference type="Proteomes" id="UP000005408">
    <property type="component" value="Unassembled WGS sequence"/>
</dbReference>
<evidence type="ECO:0000256" key="1">
    <source>
        <dbReference type="ARBA" id="ARBA00004123"/>
    </source>
</evidence>
<evidence type="ECO:0000256" key="8">
    <source>
        <dbReference type="PROSITE-ProRule" id="PRU00042"/>
    </source>
</evidence>
<feature type="domain" description="C2H2-type" evidence="10">
    <location>
        <begin position="21"/>
        <end position="45"/>
    </location>
</feature>
<feature type="domain" description="C2H2-type" evidence="10">
    <location>
        <begin position="163"/>
        <end position="192"/>
    </location>
</feature>
<feature type="domain" description="C2H2-type" evidence="10">
    <location>
        <begin position="339"/>
        <end position="367"/>
    </location>
</feature>
<dbReference type="GO" id="GO:0000981">
    <property type="term" value="F:DNA-binding transcription factor activity, RNA polymerase II-specific"/>
    <property type="evidence" value="ECO:0007669"/>
    <property type="project" value="TreeGrafter"/>
</dbReference>
<keyword evidence="7" id="KW-0539">Nucleus</keyword>
<keyword evidence="3" id="KW-0677">Repeat</keyword>
<evidence type="ECO:0000259" key="10">
    <source>
        <dbReference type="PROSITE" id="PS50157"/>
    </source>
</evidence>
<feature type="compositionally biased region" description="Polar residues" evidence="9">
    <location>
        <begin position="449"/>
        <end position="466"/>
    </location>
</feature>
<feature type="region of interest" description="Disordered" evidence="9">
    <location>
        <begin position="414"/>
        <end position="499"/>
    </location>
</feature>
<dbReference type="Gene3D" id="3.30.160.60">
    <property type="entry name" value="Classic Zinc Finger"/>
    <property type="match status" value="5"/>
</dbReference>
<name>A0A8W8I5Y2_MAGGI</name>
<feature type="domain" description="C2H2-type" evidence="10">
    <location>
        <begin position="278"/>
        <end position="305"/>
    </location>
</feature>
<dbReference type="GO" id="GO:0045892">
    <property type="term" value="P:negative regulation of DNA-templated transcription"/>
    <property type="evidence" value="ECO:0007669"/>
    <property type="project" value="UniProtKB-ARBA"/>
</dbReference>
<dbReference type="PANTHER" id="PTHR24391:SF18">
    <property type="entry name" value="EG:115C2.6 PROTEIN"/>
    <property type="match status" value="1"/>
</dbReference>
<evidence type="ECO:0000256" key="2">
    <source>
        <dbReference type="ARBA" id="ARBA00022723"/>
    </source>
</evidence>
<accession>A0A8W8I5Y2</accession>
<dbReference type="Pfam" id="PF00096">
    <property type="entry name" value="zf-C2H2"/>
    <property type="match status" value="2"/>
</dbReference>
<evidence type="ECO:0000256" key="3">
    <source>
        <dbReference type="ARBA" id="ARBA00022737"/>
    </source>
</evidence>
<evidence type="ECO:0000256" key="5">
    <source>
        <dbReference type="ARBA" id="ARBA00022833"/>
    </source>
</evidence>
<keyword evidence="2" id="KW-0479">Metal-binding</keyword>
<evidence type="ECO:0000313" key="12">
    <source>
        <dbReference type="Proteomes" id="UP000005408"/>
    </source>
</evidence>
<keyword evidence="12" id="KW-1185">Reference proteome</keyword>
<reference evidence="11" key="1">
    <citation type="submission" date="2022-08" db="UniProtKB">
        <authorList>
            <consortium name="EnsemblMetazoa"/>
        </authorList>
    </citation>
    <scope>IDENTIFICATION</scope>
    <source>
        <strain evidence="11">05x7-T-G4-1.051#20</strain>
    </source>
</reference>
<dbReference type="GO" id="GO:0000978">
    <property type="term" value="F:RNA polymerase II cis-regulatory region sequence-specific DNA binding"/>
    <property type="evidence" value="ECO:0007669"/>
    <property type="project" value="TreeGrafter"/>
</dbReference>
<feature type="compositionally biased region" description="Basic and acidic residues" evidence="9">
    <location>
        <begin position="468"/>
        <end position="483"/>
    </location>
</feature>
<evidence type="ECO:0000256" key="7">
    <source>
        <dbReference type="ARBA" id="ARBA00023242"/>
    </source>
</evidence>
<feature type="domain" description="C2H2-type" evidence="10">
    <location>
        <begin position="249"/>
        <end position="277"/>
    </location>
</feature>
<keyword evidence="4 8" id="KW-0863">Zinc-finger</keyword>
<dbReference type="InterPro" id="IPR036236">
    <property type="entry name" value="Znf_C2H2_sf"/>
</dbReference>
<dbReference type="AlphaFoldDB" id="A0A8W8I5Y2"/>
<protein>
    <recommendedName>
        <fullName evidence="10">C2H2-type domain-containing protein</fullName>
    </recommendedName>
</protein>
<evidence type="ECO:0000256" key="6">
    <source>
        <dbReference type="ARBA" id="ARBA00023125"/>
    </source>
</evidence>
<dbReference type="InterPro" id="IPR051574">
    <property type="entry name" value="ZnF_E-box_Homeobox"/>
</dbReference>
<organism evidence="11 12">
    <name type="scientific">Magallana gigas</name>
    <name type="common">Pacific oyster</name>
    <name type="synonym">Crassostrea gigas</name>
    <dbReference type="NCBI Taxonomy" id="29159"/>
    <lineage>
        <taxon>Eukaryota</taxon>
        <taxon>Metazoa</taxon>
        <taxon>Spiralia</taxon>
        <taxon>Lophotrochozoa</taxon>
        <taxon>Mollusca</taxon>
        <taxon>Bivalvia</taxon>
        <taxon>Autobranchia</taxon>
        <taxon>Pteriomorphia</taxon>
        <taxon>Ostreida</taxon>
        <taxon>Ostreoidea</taxon>
        <taxon>Ostreidae</taxon>
        <taxon>Magallana</taxon>
    </lineage>
</organism>
<dbReference type="GO" id="GO:0008270">
    <property type="term" value="F:zinc ion binding"/>
    <property type="evidence" value="ECO:0007669"/>
    <property type="project" value="UniProtKB-KW"/>
</dbReference>
<evidence type="ECO:0000256" key="9">
    <source>
        <dbReference type="SAM" id="MobiDB-lite"/>
    </source>
</evidence>
<keyword evidence="6" id="KW-0238">DNA-binding</keyword>
<dbReference type="PROSITE" id="PS50157">
    <property type="entry name" value="ZINC_FINGER_C2H2_2"/>
    <property type="match status" value="6"/>
</dbReference>
<dbReference type="EnsemblMetazoa" id="G12558.19">
    <property type="protein sequence ID" value="G12558.19:cds"/>
    <property type="gene ID" value="G12558"/>
</dbReference>
<feature type="compositionally biased region" description="Low complexity" evidence="9">
    <location>
        <begin position="435"/>
        <end position="448"/>
    </location>
</feature>
<dbReference type="SUPFAM" id="SSF57667">
    <property type="entry name" value="beta-beta-alpha zinc fingers"/>
    <property type="match status" value="3"/>
</dbReference>
<dbReference type="EnsemblMetazoa" id="G12558.8">
    <property type="protein sequence ID" value="G12558.8:cds"/>
    <property type="gene ID" value="G12558"/>
</dbReference>
<dbReference type="PROSITE" id="PS00028">
    <property type="entry name" value="ZINC_FINGER_C2H2_1"/>
    <property type="match status" value="4"/>
</dbReference>
<sequence>MPPKKQKRTSLAGLRTLPLSMMCEWASCSEKFSNMEQFTDHLKVHLTGVMSNGILEEATEYSCLWRDCEMKVTGHVTDFVRHVYFHSFHVKIKELGSQLVENLRLKGCQLDGQSHNLIPELPERLQCGWQHCETIMDIPEAFYRHVDSHVSCFPEGNNVPGGCKCLWEGCDAVSKSRYKLREHLRSHTQEKIIACPNCGGLFSNRTKFLDHMKRQEETDVQCYQCSHCDKRYTTERLLRDHVRHHVNQYKCPCCDMTCPTPSSLKSHLKYRHTTQTPYKCDHCEHGAKSVADLKKHLESHSMDVPYHCHIPECTYTSRTFQSLENHFKRLHQDINTQKYKCHVCFTLFTRGSNLTAHLKKKHKFRWPSGHSRFRYKMQEDGYWQLQTVRYESIKLTEQMDDLSVQTQTKFSSEIEEIGKSKKKRRTFKKEKENASACSSTSQHNSSSSEQPTETTVLSQTIVQPSSECMERPARHETQREAKRQKISLSDMGPSRSPPSAHMFQDGNLKVFMQGQDRFDPSTEEAIAHQHEKTTTKESVTSKSNTLENYNLEMLGDVALSVPVQGSVLSHGRTRKRKQNVTYKCNDGF</sequence>
<dbReference type="GO" id="GO:0005634">
    <property type="term" value="C:nucleus"/>
    <property type="evidence" value="ECO:0007669"/>
    <property type="project" value="UniProtKB-SubCell"/>
</dbReference>
<evidence type="ECO:0000313" key="11">
    <source>
        <dbReference type="EnsemblMetazoa" id="G12558.8:cds"/>
    </source>
</evidence>
<comment type="subcellular location">
    <subcellularLocation>
        <location evidence="1">Nucleus</location>
    </subcellularLocation>
</comment>
<dbReference type="OrthoDB" id="10039931at2759"/>
<proteinExistence type="predicted"/>
<feature type="domain" description="C2H2-type" evidence="10">
    <location>
        <begin position="223"/>
        <end position="250"/>
    </location>
</feature>
<dbReference type="InterPro" id="IPR013087">
    <property type="entry name" value="Znf_C2H2_type"/>
</dbReference>